<comment type="caution">
    <text evidence="1">The sequence shown here is derived from an EMBL/GenBank/DDBJ whole genome shotgun (WGS) entry which is preliminary data.</text>
</comment>
<evidence type="ECO:0000313" key="2">
    <source>
        <dbReference type="Proteomes" id="UP000286931"/>
    </source>
</evidence>
<dbReference type="Proteomes" id="UP000286931">
    <property type="component" value="Unassembled WGS sequence"/>
</dbReference>
<proteinExistence type="predicted"/>
<gene>
    <name evidence="1" type="ORF">EHYA_07469</name>
</gene>
<organism evidence="1 2">
    <name type="scientific">Embleya hyalina</name>
    <dbReference type="NCBI Taxonomy" id="516124"/>
    <lineage>
        <taxon>Bacteria</taxon>
        <taxon>Bacillati</taxon>
        <taxon>Actinomycetota</taxon>
        <taxon>Actinomycetes</taxon>
        <taxon>Kitasatosporales</taxon>
        <taxon>Streptomycetaceae</taxon>
        <taxon>Embleya</taxon>
    </lineage>
</organism>
<dbReference type="AlphaFoldDB" id="A0A401YYS4"/>
<accession>A0A401YYS4</accession>
<sequence>MPDITWTAAQRTAEITFLRVEADRCDDARDDARTTAADPAARPAERDFARRAITTHRANAAHYRAQADALEQGADPAELGYTA</sequence>
<dbReference type="RefSeq" id="WP_126641522.1">
    <property type="nucleotide sequence ID" value="NZ_BIFH01000034.1"/>
</dbReference>
<dbReference type="EMBL" id="BIFH01000034">
    <property type="protein sequence ID" value="GCD99747.1"/>
    <property type="molecule type" value="Genomic_DNA"/>
</dbReference>
<keyword evidence="2" id="KW-1185">Reference proteome</keyword>
<reference evidence="1 2" key="1">
    <citation type="submission" date="2018-12" db="EMBL/GenBank/DDBJ databases">
        <title>Draft genome sequence of Embleya hyalina NBRC 13850T.</title>
        <authorList>
            <person name="Komaki H."/>
            <person name="Hosoyama A."/>
            <person name="Kimura A."/>
            <person name="Ichikawa N."/>
            <person name="Tamura T."/>
        </authorList>
    </citation>
    <scope>NUCLEOTIDE SEQUENCE [LARGE SCALE GENOMIC DNA]</scope>
    <source>
        <strain evidence="1 2">NBRC 13850</strain>
    </source>
</reference>
<protein>
    <submittedName>
        <fullName evidence="1">Uncharacterized protein</fullName>
    </submittedName>
</protein>
<evidence type="ECO:0000313" key="1">
    <source>
        <dbReference type="EMBL" id="GCD99747.1"/>
    </source>
</evidence>
<name>A0A401YYS4_9ACTN</name>